<protein>
    <submittedName>
        <fullName evidence="1">Uncharacterized protein</fullName>
    </submittedName>
</protein>
<name>A0AAN7VHQ8_9COLE</name>
<keyword evidence="2" id="KW-1185">Reference proteome</keyword>
<evidence type="ECO:0000313" key="2">
    <source>
        <dbReference type="Proteomes" id="UP001329430"/>
    </source>
</evidence>
<dbReference type="Proteomes" id="UP001329430">
    <property type="component" value="Chromosome 3"/>
</dbReference>
<dbReference type="EMBL" id="JAVRBK010000003">
    <property type="protein sequence ID" value="KAK5646213.1"/>
    <property type="molecule type" value="Genomic_DNA"/>
</dbReference>
<reference evidence="1 2" key="1">
    <citation type="journal article" date="2024" name="Insects">
        <title>An Improved Chromosome-Level Genome Assembly of the Firefly Pyrocoelia pectoralis.</title>
        <authorList>
            <person name="Fu X."/>
            <person name="Meyer-Rochow V.B."/>
            <person name="Ballantyne L."/>
            <person name="Zhu X."/>
        </authorList>
    </citation>
    <scope>NUCLEOTIDE SEQUENCE [LARGE SCALE GENOMIC DNA]</scope>
    <source>
        <strain evidence="1">XCY_ONT2</strain>
    </source>
</reference>
<evidence type="ECO:0000313" key="1">
    <source>
        <dbReference type="EMBL" id="KAK5646213.1"/>
    </source>
</evidence>
<accession>A0AAN7VHQ8</accession>
<proteinExistence type="predicted"/>
<organism evidence="1 2">
    <name type="scientific">Pyrocoelia pectoralis</name>
    <dbReference type="NCBI Taxonomy" id="417401"/>
    <lineage>
        <taxon>Eukaryota</taxon>
        <taxon>Metazoa</taxon>
        <taxon>Ecdysozoa</taxon>
        <taxon>Arthropoda</taxon>
        <taxon>Hexapoda</taxon>
        <taxon>Insecta</taxon>
        <taxon>Pterygota</taxon>
        <taxon>Neoptera</taxon>
        <taxon>Endopterygota</taxon>
        <taxon>Coleoptera</taxon>
        <taxon>Polyphaga</taxon>
        <taxon>Elateriformia</taxon>
        <taxon>Elateroidea</taxon>
        <taxon>Lampyridae</taxon>
        <taxon>Lampyrinae</taxon>
        <taxon>Pyrocoelia</taxon>
    </lineage>
</organism>
<comment type="caution">
    <text evidence="1">The sequence shown here is derived from an EMBL/GenBank/DDBJ whole genome shotgun (WGS) entry which is preliminary data.</text>
</comment>
<dbReference type="AlphaFoldDB" id="A0AAN7VHQ8"/>
<sequence>MVNLDALNEVTYCKPFQNVKDICVGEKYKVLSVNIIKTKYGNRIVIETNSFKAVLPLRFYNYFNEGNRMVEFNEALKKKEVFMCSLGNVWKTTNLRVIFTCLIVENEPQRFTCSVKFLYKFSVRFLNNFYVFKHLGRGSLLVG</sequence>
<gene>
    <name evidence="1" type="ORF">RI129_004677</name>
</gene>